<feature type="non-terminal residue" evidence="2">
    <location>
        <position position="117"/>
    </location>
</feature>
<evidence type="ECO:0008006" key="4">
    <source>
        <dbReference type="Google" id="ProtNLM"/>
    </source>
</evidence>
<feature type="compositionally biased region" description="Basic and acidic residues" evidence="1">
    <location>
        <begin position="41"/>
        <end position="51"/>
    </location>
</feature>
<reference evidence="2 3" key="1">
    <citation type="journal article" date="2022" name="Nat. Ecol. Evol.">
        <title>A masculinizing supergene underlies an exaggerated male reproductive morph in a spider.</title>
        <authorList>
            <person name="Hendrickx F."/>
            <person name="De Corte Z."/>
            <person name="Sonet G."/>
            <person name="Van Belleghem S.M."/>
            <person name="Kostlbacher S."/>
            <person name="Vangestel C."/>
        </authorList>
    </citation>
    <scope>NUCLEOTIDE SEQUENCE [LARGE SCALE GENOMIC DNA]</scope>
    <source>
        <strain evidence="2">W744_W776</strain>
    </source>
</reference>
<dbReference type="PANTHER" id="PTHR10623">
    <property type="entry name" value="MICROTUBULE-ASSOCIATED PROTEIN RP/EB FAMILY MEMBER"/>
    <property type="match status" value="1"/>
</dbReference>
<evidence type="ECO:0000313" key="2">
    <source>
        <dbReference type="EMBL" id="KAG8170414.1"/>
    </source>
</evidence>
<evidence type="ECO:0000313" key="3">
    <source>
        <dbReference type="Proteomes" id="UP000827092"/>
    </source>
</evidence>
<gene>
    <name evidence="2" type="ORF">JTE90_012664</name>
</gene>
<dbReference type="InterPro" id="IPR027328">
    <property type="entry name" value="MAPRE"/>
</dbReference>
<dbReference type="SUPFAM" id="SSF47576">
    <property type="entry name" value="Calponin-homology domain, CH-domain"/>
    <property type="match status" value="1"/>
</dbReference>
<dbReference type="GO" id="GO:0008017">
    <property type="term" value="F:microtubule binding"/>
    <property type="evidence" value="ECO:0007669"/>
    <property type="project" value="InterPro"/>
</dbReference>
<organism evidence="2 3">
    <name type="scientific">Oedothorax gibbosus</name>
    <dbReference type="NCBI Taxonomy" id="931172"/>
    <lineage>
        <taxon>Eukaryota</taxon>
        <taxon>Metazoa</taxon>
        <taxon>Ecdysozoa</taxon>
        <taxon>Arthropoda</taxon>
        <taxon>Chelicerata</taxon>
        <taxon>Arachnida</taxon>
        <taxon>Araneae</taxon>
        <taxon>Araneomorphae</taxon>
        <taxon>Entelegynae</taxon>
        <taxon>Araneoidea</taxon>
        <taxon>Linyphiidae</taxon>
        <taxon>Erigoninae</taxon>
        <taxon>Oedothorax</taxon>
    </lineage>
</organism>
<dbReference type="Proteomes" id="UP000827092">
    <property type="component" value="Unassembled WGS sequence"/>
</dbReference>
<sequence length="117" mass="13582">HIPVDKLIKGRFQDNFEFLQWFKKFFDANYGGQDLRPPGGQERHDDGCGREGRRRRHDQQVRVLQQARPKCLSEQVHCKSSPIPTRRHPTSLQNSSPESDKQAGRGRPPEDGRAHWT</sequence>
<proteinExistence type="predicted"/>
<feature type="non-terminal residue" evidence="2">
    <location>
        <position position="1"/>
    </location>
</feature>
<comment type="caution">
    <text evidence="2">The sequence shown here is derived from an EMBL/GenBank/DDBJ whole genome shotgun (WGS) entry which is preliminary data.</text>
</comment>
<dbReference type="EMBL" id="JAFNEN010005504">
    <property type="protein sequence ID" value="KAG8170414.1"/>
    <property type="molecule type" value="Genomic_DNA"/>
</dbReference>
<keyword evidence="3" id="KW-1185">Reference proteome</keyword>
<dbReference type="AlphaFoldDB" id="A0AAV6TF43"/>
<accession>A0AAV6TF43</accession>
<feature type="compositionally biased region" description="Basic and acidic residues" evidence="1">
    <location>
        <begin position="98"/>
        <end position="117"/>
    </location>
</feature>
<name>A0AAV6TF43_9ARAC</name>
<protein>
    <recommendedName>
        <fullName evidence="4">Microtubule-associated protein RP/EB family member 1</fullName>
    </recommendedName>
</protein>
<evidence type="ECO:0000256" key="1">
    <source>
        <dbReference type="SAM" id="MobiDB-lite"/>
    </source>
</evidence>
<feature type="region of interest" description="Disordered" evidence="1">
    <location>
        <begin position="30"/>
        <end position="117"/>
    </location>
</feature>
<dbReference type="InterPro" id="IPR036872">
    <property type="entry name" value="CH_dom_sf"/>
</dbReference>
<dbReference type="Gene3D" id="1.10.418.10">
    <property type="entry name" value="Calponin-like domain"/>
    <property type="match status" value="1"/>
</dbReference>